<dbReference type="Gene3D" id="2.60.40.10">
    <property type="entry name" value="Immunoglobulins"/>
    <property type="match status" value="1"/>
</dbReference>
<dbReference type="InterPro" id="IPR015943">
    <property type="entry name" value="WD40/YVTN_repeat-like_dom_sf"/>
</dbReference>
<keyword evidence="5" id="KW-1185">Reference proteome</keyword>
<feature type="signal peptide" evidence="2">
    <location>
        <begin position="1"/>
        <end position="18"/>
    </location>
</feature>
<dbReference type="InterPro" id="IPR000792">
    <property type="entry name" value="Tscrpt_reg_LuxR_C"/>
</dbReference>
<dbReference type="GO" id="GO:0006355">
    <property type="term" value="P:regulation of DNA-templated transcription"/>
    <property type="evidence" value="ECO:0007669"/>
    <property type="project" value="InterPro"/>
</dbReference>
<evidence type="ECO:0000259" key="3">
    <source>
        <dbReference type="SMART" id="SM00421"/>
    </source>
</evidence>
<evidence type="ECO:0000256" key="1">
    <source>
        <dbReference type="SAM" id="Phobius"/>
    </source>
</evidence>
<dbReference type="RefSeq" id="WP_106462109.1">
    <property type="nucleotide sequence ID" value="NZ_PXOQ01000007.1"/>
</dbReference>
<evidence type="ECO:0000256" key="2">
    <source>
        <dbReference type="SAM" id="SignalP"/>
    </source>
</evidence>
<dbReference type="OrthoDB" id="1090267at2"/>
<keyword evidence="2" id="KW-0732">Signal</keyword>
<keyword evidence="1" id="KW-1133">Transmembrane helix</keyword>
<name>A0A2T1NBZ8_9FLAO</name>
<gene>
    <name evidence="4" type="ORF">C7H52_01465</name>
</gene>
<dbReference type="EMBL" id="PXOQ01000007">
    <property type="protein sequence ID" value="PSG89966.1"/>
    <property type="molecule type" value="Genomic_DNA"/>
</dbReference>
<organism evidence="4 5">
    <name type="scientific">Aurantibacter aestuarii</name>
    <dbReference type="NCBI Taxonomy" id="1266046"/>
    <lineage>
        <taxon>Bacteria</taxon>
        <taxon>Pseudomonadati</taxon>
        <taxon>Bacteroidota</taxon>
        <taxon>Flavobacteriia</taxon>
        <taxon>Flavobacteriales</taxon>
        <taxon>Flavobacteriaceae</taxon>
        <taxon>Aurantibacter</taxon>
    </lineage>
</organism>
<accession>A0A2T1NBZ8</accession>
<dbReference type="Proteomes" id="UP000238426">
    <property type="component" value="Unassembled WGS sequence"/>
</dbReference>
<dbReference type="Gene3D" id="1.10.10.10">
    <property type="entry name" value="Winged helix-like DNA-binding domain superfamily/Winged helix DNA-binding domain"/>
    <property type="match status" value="1"/>
</dbReference>
<dbReference type="Gene3D" id="2.130.10.10">
    <property type="entry name" value="YVTN repeat-like/Quinoprotein amine dehydrogenase"/>
    <property type="match status" value="2"/>
</dbReference>
<keyword evidence="1" id="KW-0472">Membrane</keyword>
<proteinExistence type="predicted"/>
<evidence type="ECO:0000313" key="5">
    <source>
        <dbReference type="Proteomes" id="UP000238426"/>
    </source>
</evidence>
<dbReference type="AlphaFoldDB" id="A0A2T1NBZ8"/>
<dbReference type="Pfam" id="PF07495">
    <property type="entry name" value="Y_Y_Y"/>
    <property type="match status" value="1"/>
</dbReference>
<sequence>MHRYILLFFCFCSFSLFAQEFPPISIYTPQDYDAENQNWGISQSSNKFIYVANNKGLLEFNGANWTLYDSPNQTIQRSVAVINDKIFSGYYMEFGYWEKDRFGLLNYNSLSDKIEMIEDEQIWNICSLNNFVLFQSLNRIYIYNTLNQTFKIIDSKETILKMFKVNNNIYFQKNGLGLFQLINGEAQLLSNQFKTERIINIFNSNNGLVLITENKGFFKLVNAIWEPWETEINNLSETSSIYSASKLNNQKYILGTISNGIIVLNNNGEVVYQINQSNGLGNNTVLSLFEDDAENIWLGLDRGINSIKFNSPYRVYTDNNGALGTVYTSIVYNNNLYLGTNQGLFWKSLDNSYSEFELVRNTEGQVWNLKIIDNTLFCGHNNGSFIIASNIAKKLGNLQGTWDFKSLSDSTILQGNYNGLSVLKKNNKNWEFSHQIKGFEISTRFFEVSENSLLVNHEYKGLYQLKFNTELTRVRSVKSFDSIFNKGSNSSLTKFQNNIYYANSKGVFVYKKTTFKKENKLSQLFTKENYISGKLVSTSNNLWAFTKNHILALEPGNLSVDFTVNKIPFKSTLRESMTGFENISQLNAYTYLLGTSFGYIKLNLESINQANDFNNKLKLELNTVQVSKKDLKFKPVSLSNSPEFRPEENNVKITYSVPLYSKYEQVDYSCFLEGFDNHWSDWSSSNLQLYKNLPFGDYSFKVKAKIGSQELDAKEFMFSINKPWYVSNVMIVIYLFGFILFSLLMHFLYTNYFKRKQEQALEKTKQELSFKKLENEQQLTAFKNEKLKQDIESKNRELAISTMSIIKKNEFLNTIKKELISYNKSNTLDKVIKLLDKNINDSNDWEFFQEAFNNADKDFFNKIKEVHPNLTPTDLKLCAYLRLNLSSKEIAPLLNISPKSVEVKRYRLRKKMELDHDASLTNYILEL</sequence>
<dbReference type="InterPro" id="IPR016032">
    <property type="entry name" value="Sig_transdc_resp-reg_C-effctor"/>
</dbReference>
<dbReference type="InterPro" id="IPR011123">
    <property type="entry name" value="Y_Y_Y"/>
</dbReference>
<feature type="domain" description="HTH luxR-type" evidence="3">
    <location>
        <begin position="867"/>
        <end position="924"/>
    </location>
</feature>
<dbReference type="InterPro" id="IPR036388">
    <property type="entry name" value="WH-like_DNA-bd_sf"/>
</dbReference>
<feature type="transmembrane region" description="Helical" evidence="1">
    <location>
        <begin position="724"/>
        <end position="749"/>
    </location>
</feature>
<protein>
    <submittedName>
        <fullName evidence="4">LuxR family transcriptional regulator</fullName>
    </submittedName>
</protein>
<dbReference type="Pfam" id="PF00196">
    <property type="entry name" value="GerE"/>
    <property type="match status" value="1"/>
</dbReference>
<evidence type="ECO:0000313" key="4">
    <source>
        <dbReference type="EMBL" id="PSG89966.1"/>
    </source>
</evidence>
<dbReference type="SMART" id="SM00421">
    <property type="entry name" value="HTH_LUXR"/>
    <property type="match status" value="1"/>
</dbReference>
<keyword evidence="1" id="KW-0812">Transmembrane</keyword>
<dbReference type="InterPro" id="IPR013783">
    <property type="entry name" value="Ig-like_fold"/>
</dbReference>
<dbReference type="SUPFAM" id="SSF46894">
    <property type="entry name" value="C-terminal effector domain of the bipartite response regulators"/>
    <property type="match status" value="1"/>
</dbReference>
<feature type="chain" id="PRO_5015650013" evidence="2">
    <location>
        <begin position="19"/>
        <end position="927"/>
    </location>
</feature>
<dbReference type="GO" id="GO:0003677">
    <property type="term" value="F:DNA binding"/>
    <property type="evidence" value="ECO:0007669"/>
    <property type="project" value="InterPro"/>
</dbReference>
<reference evidence="4 5" key="1">
    <citation type="submission" date="2018-03" db="EMBL/GenBank/DDBJ databases">
        <title>Mesoflavibacter sp. HG37 and Mesoflavibacter sp. HG96 sp.nov., two marine bacteria isolated from seawater of Western Pacific Ocean.</title>
        <authorList>
            <person name="Cheng H."/>
            <person name="Wu Y.-H."/>
            <person name="Guo L.-L."/>
            <person name="Xu X.-W."/>
        </authorList>
    </citation>
    <scope>NUCLEOTIDE SEQUENCE [LARGE SCALE GENOMIC DNA]</scope>
    <source>
        <strain evidence="4 5">KCTC 32269</strain>
    </source>
</reference>
<comment type="caution">
    <text evidence="4">The sequence shown here is derived from an EMBL/GenBank/DDBJ whole genome shotgun (WGS) entry which is preliminary data.</text>
</comment>